<keyword evidence="2" id="KW-1003">Cell membrane</keyword>
<dbReference type="STRING" id="1590841.A0A2R6QBV3"/>
<dbReference type="GO" id="GO:0005886">
    <property type="term" value="C:plasma membrane"/>
    <property type="evidence" value="ECO:0007669"/>
    <property type="project" value="UniProtKB-SubCell"/>
</dbReference>
<evidence type="ECO:0000313" key="8">
    <source>
        <dbReference type="Proteomes" id="UP000241394"/>
    </source>
</evidence>
<evidence type="ECO:0000256" key="5">
    <source>
        <dbReference type="ARBA" id="ARBA00022737"/>
    </source>
</evidence>
<evidence type="ECO:0000256" key="3">
    <source>
        <dbReference type="ARBA" id="ARBA00022614"/>
    </source>
</evidence>
<organism evidence="7 8">
    <name type="scientific">Actinidia chinensis var. chinensis</name>
    <name type="common">Chinese soft-hair kiwi</name>
    <dbReference type="NCBI Taxonomy" id="1590841"/>
    <lineage>
        <taxon>Eukaryota</taxon>
        <taxon>Viridiplantae</taxon>
        <taxon>Streptophyta</taxon>
        <taxon>Embryophyta</taxon>
        <taxon>Tracheophyta</taxon>
        <taxon>Spermatophyta</taxon>
        <taxon>Magnoliopsida</taxon>
        <taxon>eudicotyledons</taxon>
        <taxon>Gunneridae</taxon>
        <taxon>Pentapetalae</taxon>
        <taxon>asterids</taxon>
        <taxon>Ericales</taxon>
        <taxon>Actinidiaceae</taxon>
        <taxon>Actinidia</taxon>
    </lineage>
</organism>
<proteinExistence type="predicted"/>
<keyword evidence="3" id="KW-0433">Leucine-rich repeat</keyword>
<dbReference type="GO" id="GO:0051707">
    <property type="term" value="P:response to other organism"/>
    <property type="evidence" value="ECO:0007669"/>
    <property type="project" value="UniProtKB-ARBA"/>
</dbReference>
<dbReference type="PANTHER" id="PTHR48064">
    <property type="entry name" value="OS01G0750400 PROTEIN"/>
    <property type="match status" value="1"/>
</dbReference>
<dbReference type="Pfam" id="PF13855">
    <property type="entry name" value="LRR_8"/>
    <property type="match status" value="1"/>
</dbReference>
<dbReference type="InterPro" id="IPR001611">
    <property type="entry name" value="Leu-rich_rpt"/>
</dbReference>
<evidence type="ECO:0000256" key="2">
    <source>
        <dbReference type="ARBA" id="ARBA00022475"/>
    </source>
</evidence>
<dbReference type="InterPro" id="IPR053038">
    <property type="entry name" value="RLP_Defense"/>
</dbReference>
<keyword evidence="6" id="KW-0472">Membrane</keyword>
<gene>
    <name evidence="7" type="ORF">CEY00_Acc18876</name>
</gene>
<dbReference type="FunFam" id="3.80.10.10:FF:000269">
    <property type="entry name" value="Piriformospora indica-insensitive protein 2"/>
    <property type="match status" value="1"/>
</dbReference>
<dbReference type="SMART" id="SM00369">
    <property type="entry name" value="LRR_TYP"/>
    <property type="match status" value="3"/>
</dbReference>
<protein>
    <submittedName>
        <fullName evidence="7">Protein TOO MANY MOUTHS like</fullName>
    </submittedName>
</protein>
<dbReference type="SUPFAM" id="SSF52058">
    <property type="entry name" value="L domain-like"/>
    <property type="match status" value="1"/>
</dbReference>
<dbReference type="InParanoid" id="A0A2R6QBV3"/>
<reference evidence="7 8" key="1">
    <citation type="submission" date="2017-07" db="EMBL/GenBank/DDBJ databases">
        <title>An improved, manually edited Actinidia chinensis var. chinensis (kiwifruit) genome highlights the challenges associated with draft genomes and gene prediction in plants.</title>
        <authorList>
            <person name="Pilkington S."/>
            <person name="Crowhurst R."/>
            <person name="Hilario E."/>
            <person name="Nardozza S."/>
            <person name="Fraser L."/>
            <person name="Peng Y."/>
            <person name="Gunaseelan K."/>
            <person name="Simpson R."/>
            <person name="Tahir J."/>
            <person name="Deroles S."/>
            <person name="Templeton K."/>
            <person name="Luo Z."/>
            <person name="Davy M."/>
            <person name="Cheng C."/>
            <person name="Mcneilage M."/>
            <person name="Scaglione D."/>
            <person name="Liu Y."/>
            <person name="Zhang Q."/>
            <person name="Datson P."/>
            <person name="De Silva N."/>
            <person name="Gardiner S."/>
            <person name="Bassett H."/>
            <person name="Chagne D."/>
            <person name="Mccallum J."/>
            <person name="Dzierzon H."/>
            <person name="Deng C."/>
            <person name="Wang Y.-Y."/>
            <person name="Barron N."/>
            <person name="Manako K."/>
            <person name="Bowen J."/>
            <person name="Foster T."/>
            <person name="Erridge Z."/>
            <person name="Tiffin H."/>
            <person name="Waite C."/>
            <person name="Davies K."/>
            <person name="Grierson E."/>
            <person name="Laing W."/>
            <person name="Kirk R."/>
            <person name="Chen X."/>
            <person name="Wood M."/>
            <person name="Montefiori M."/>
            <person name="Brummell D."/>
            <person name="Schwinn K."/>
            <person name="Catanach A."/>
            <person name="Fullerton C."/>
            <person name="Li D."/>
            <person name="Meiyalaghan S."/>
            <person name="Nieuwenhuizen N."/>
            <person name="Read N."/>
            <person name="Prakash R."/>
            <person name="Hunter D."/>
            <person name="Zhang H."/>
            <person name="Mckenzie M."/>
            <person name="Knabel M."/>
            <person name="Harris A."/>
            <person name="Allan A."/>
            <person name="Chen A."/>
            <person name="Janssen B."/>
            <person name="Plunkett B."/>
            <person name="Dwamena C."/>
            <person name="Voogd C."/>
            <person name="Leif D."/>
            <person name="Lafferty D."/>
            <person name="Souleyre E."/>
            <person name="Varkonyi-Gasic E."/>
            <person name="Gambi F."/>
            <person name="Hanley J."/>
            <person name="Yao J.-L."/>
            <person name="Cheung J."/>
            <person name="David K."/>
            <person name="Warren B."/>
            <person name="Marsh K."/>
            <person name="Snowden K."/>
            <person name="Lin-Wang K."/>
            <person name="Brian L."/>
            <person name="Martinez-Sanchez M."/>
            <person name="Wang M."/>
            <person name="Ileperuma N."/>
            <person name="Macnee N."/>
            <person name="Campin R."/>
            <person name="Mcatee P."/>
            <person name="Drummond R."/>
            <person name="Espley R."/>
            <person name="Ireland H."/>
            <person name="Wu R."/>
            <person name="Atkinson R."/>
            <person name="Karunairetnam S."/>
            <person name="Bulley S."/>
            <person name="Chunkath S."/>
            <person name="Hanley Z."/>
            <person name="Storey R."/>
            <person name="Thrimawithana A."/>
            <person name="Thomson S."/>
            <person name="David C."/>
            <person name="Testolin R."/>
        </authorList>
    </citation>
    <scope>NUCLEOTIDE SEQUENCE [LARGE SCALE GENOMIC DNA]</scope>
    <source>
        <strain evidence="8">cv. Red5</strain>
        <tissue evidence="7">Young leaf</tissue>
    </source>
</reference>
<name>A0A2R6QBV3_ACTCC</name>
<reference evidence="8" key="2">
    <citation type="journal article" date="2018" name="BMC Genomics">
        <title>A manually annotated Actinidia chinensis var. chinensis (kiwifruit) genome highlights the challenges associated with draft genomes and gene prediction in plants.</title>
        <authorList>
            <person name="Pilkington S.M."/>
            <person name="Crowhurst R."/>
            <person name="Hilario E."/>
            <person name="Nardozza S."/>
            <person name="Fraser L."/>
            <person name="Peng Y."/>
            <person name="Gunaseelan K."/>
            <person name="Simpson R."/>
            <person name="Tahir J."/>
            <person name="Deroles S.C."/>
            <person name="Templeton K."/>
            <person name="Luo Z."/>
            <person name="Davy M."/>
            <person name="Cheng C."/>
            <person name="McNeilage M."/>
            <person name="Scaglione D."/>
            <person name="Liu Y."/>
            <person name="Zhang Q."/>
            <person name="Datson P."/>
            <person name="De Silva N."/>
            <person name="Gardiner S.E."/>
            <person name="Bassett H."/>
            <person name="Chagne D."/>
            <person name="McCallum J."/>
            <person name="Dzierzon H."/>
            <person name="Deng C."/>
            <person name="Wang Y.Y."/>
            <person name="Barron L."/>
            <person name="Manako K."/>
            <person name="Bowen J."/>
            <person name="Foster T.M."/>
            <person name="Erridge Z.A."/>
            <person name="Tiffin H."/>
            <person name="Waite C.N."/>
            <person name="Davies K.M."/>
            <person name="Grierson E.P."/>
            <person name="Laing W.A."/>
            <person name="Kirk R."/>
            <person name="Chen X."/>
            <person name="Wood M."/>
            <person name="Montefiori M."/>
            <person name="Brummell D.A."/>
            <person name="Schwinn K.E."/>
            <person name="Catanach A."/>
            <person name="Fullerton C."/>
            <person name="Li D."/>
            <person name="Meiyalaghan S."/>
            <person name="Nieuwenhuizen N."/>
            <person name="Read N."/>
            <person name="Prakash R."/>
            <person name="Hunter D."/>
            <person name="Zhang H."/>
            <person name="McKenzie M."/>
            <person name="Knabel M."/>
            <person name="Harris A."/>
            <person name="Allan A.C."/>
            <person name="Gleave A."/>
            <person name="Chen A."/>
            <person name="Janssen B.J."/>
            <person name="Plunkett B."/>
            <person name="Ampomah-Dwamena C."/>
            <person name="Voogd C."/>
            <person name="Leif D."/>
            <person name="Lafferty D."/>
            <person name="Souleyre E.J.F."/>
            <person name="Varkonyi-Gasic E."/>
            <person name="Gambi F."/>
            <person name="Hanley J."/>
            <person name="Yao J.L."/>
            <person name="Cheung J."/>
            <person name="David K.M."/>
            <person name="Warren B."/>
            <person name="Marsh K."/>
            <person name="Snowden K.C."/>
            <person name="Lin-Wang K."/>
            <person name="Brian L."/>
            <person name="Martinez-Sanchez M."/>
            <person name="Wang M."/>
            <person name="Ileperuma N."/>
            <person name="Macnee N."/>
            <person name="Campin R."/>
            <person name="McAtee P."/>
            <person name="Drummond R.S.M."/>
            <person name="Espley R.V."/>
            <person name="Ireland H.S."/>
            <person name="Wu R."/>
            <person name="Atkinson R.G."/>
            <person name="Karunairetnam S."/>
            <person name="Bulley S."/>
            <person name="Chunkath S."/>
            <person name="Hanley Z."/>
            <person name="Storey R."/>
            <person name="Thrimawithana A.H."/>
            <person name="Thomson S."/>
            <person name="David C."/>
            <person name="Testolin R."/>
            <person name="Huang H."/>
            <person name="Hellens R.P."/>
            <person name="Schaffer R.J."/>
        </authorList>
    </citation>
    <scope>NUCLEOTIDE SEQUENCE [LARGE SCALE GENOMIC DNA]</scope>
    <source>
        <strain evidence="8">cv. Red5</strain>
    </source>
</reference>
<comment type="caution">
    <text evidence="7">The sequence shown here is derived from an EMBL/GenBank/DDBJ whole genome shotgun (WGS) entry which is preliminary data.</text>
</comment>
<keyword evidence="4" id="KW-0732">Signal</keyword>
<dbReference type="GO" id="GO:0006952">
    <property type="term" value="P:defense response"/>
    <property type="evidence" value="ECO:0007669"/>
    <property type="project" value="UniProtKB-ARBA"/>
</dbReference>
<dbReference type="FunCoup" id="A0A2R6QBV3">
    <property type="interactions" value="459"/>
</dbReference>
<dbReference type="Pfam" id="PF00560">
    <property type="entry name" value="LRR_1"/>
    <property type="match status" value="4"/>
</dbReference>
<evidence type="ECO:0000313" key="7">
    <source>
        <dbReference type="EMBL" id="PSS05607.1"/>
    </source>
</evidence>
<keyword evidence="5" id="KW-0677">Repeat</keyword>
<dbReference type="InterPro" id="IPR032675">
    <property type="entry name" value="LRR_dom_sf"/>
</dbReference>
<dbReference type="InterPro" id="IPR003591">
    <property type="entry name" value="Leu-rich_rpt_typical-subtyp"/>
</dbReference>
<evidence type="ECO:0000256" key="4">
    <source>
        <dbReference type="ARBA" id="ARBA00022729"/>
    </source>
</evidence>
<dbReference type="Proteomes" id="UP000241394">
    <property type="component" value="Chromosome LG17"/>
</dbReference>
<evidence type="ECO:0000256" key="1">
    <source>
        <dbReference type="ARBA" id="ARBA00004236"/>
    </source>
</evidence>
<dbReference type="AlphaFoldDB" id="A0A2R6QBV3"/>
<dbReference type="OMA" id="SIFFIQC"/>
<sequence>MTPHIISITSPPPSSLDLMNTLVTLQSFTCKTIQNCYNKQTDQFRASQTPNTMCFYSFSLSLLLLLLSLPSIPCVCTNAHPPNNKTLQPNSMNSSELETLFKIMDTISSDHTWRLSYPDPCQTGGLSWPGIECKPGYDNLLHVTRLDFGTPPNPNCKPAATFPSQIFDLPYLQSVFFFHCFTHTKTTLSVSSNSVINSSLQQLSLRSNPALIGPIPPQISSLESLHILTLSQNRLSGTIPVEVFGLTSLVRLDLSYNFLTGTLPYQVGSLKNLVGLDLSYNVLTGTIPTTIGQLGMLQKLDLSSNSLIGTIPDTIENLKSLVFIALSNNKFRGKFPKGIGNLQSLQCFIMDDNPMFVSLPEELGNLQKLQELRLSNSGYSGTIPSNFSQLKNLSTLSLQNNRLTGEIPVGFGSLLYIYHLNLSRNLLGGVVPFNSSFLKRLGANLDLSDNPGLCLSPSEAHSVGVGVGVCGNNQTGSLIHPLEKSQAPPCGFSRSHLLFGALGFLALQQMLVSI</sequence>
<dbReference type="Gramene" id="PSS05607">
    <property type="protein sequence ID" value="PSS05607"/>
    <property type="gene ID" value="CEY00_Acc18876"/>
</dbReference>
<dbReference type="PANTHER" id="PTHR48064:SF6">
    <property type="entry name" value="RECEPTOR-LIKE PROTEIN KINASE 2"/>
    <property type="match status" value="1"/>
</dbReference>
<dbReference type="Gene3D" id="3.80.10.10">
    <property type="entry name" value="Ribonuclease Inhibitor"/>
    <property type="match status" value="3"/>
</dbReference>
<dbReference type="EMBL" id="NKQK01000017">
    <property type="protein sequence ID" value="PSS05607.1"/>
    <property type="molecule type" value="Genomic_DNA"/>
</dbReference>
<keyword evidence="8" id="KW-1185">Reference proteome</keyword>
<evidence type="ECO:0000256" key="6">
    <source>
        <dbReference type="ARBA" id="ARBA00023136"/>
    </source>
</evidence>
<comment type="subcellular location">
    <subcellularLocation>
        <location evidence="1">Cell membrane</location>
    </subcellularLocation>
</comment>
<dbReference type="FunFam" id="3.80.10.10:FF:000833">
    <property type="entry name" value="Protein TOO MANY MOUTHS"/>
    <property type="match status" value="1"/>
</dbReference>
<accession>A0A2R6QBV3</accession>
<dbReference type="OrthoDB" id="676979at2759"/>